<protein>
    <submittedName>
        <fullName evidence="3">Beta-arrestin-1</fullName>
    </submittedName>
</protein>
<dbReference type="GO" id="GO:0007165">
    <property type="term" value="P:signal transduction"/>
    <property type="evidence" value="ECO:0007669"/>
    <property type="project" value="InterPro"/>
</dbReference>
<dbReference type="PANTHER" id="PTHR11792:SF17">
    <property type="entry name" value="KURTZ ARRESTIN"/>
    <property type="match status" value="1"/>
</dbReference>
<keyword evidence="4" id="KW-1185">Reference proteome</keyword>
<comment type="caution">
    <text evidence="3">The sequence shown here is derived from an EMBL/GenBank/DDBJ whole genome shotgun (WGS) entry which is preliminary data.</text>
</comment>
<dbReference type="SUPFAM" id="SSF81296">
    <property type="entry name" value="E set domains"/>
    <property type="match status" value="1"/>
</dbReference>
<dbReference type="InterPro" id="IPR014752">
    <property type="entry name" value="Arrestin-like_C"/>
</dbReference>
<dbReference type="PANTHER" id="PTHR11792">
    <property type="entry name" value="ARRESTIN"/>
    <property type="match status" value="1"/>
</dbReference>
<gene>
    <name evidence="3" type="ORF">GBAR_LOCUS10494</name>
</gene>
<dbReference type="InterPro" id="IPR011022">
    <property type="entry name" value="Arrestin_C-like"/>
</dbReference>
<accession>A0AA35RT33</accession>
<name>A0AA35RT33_GEOBA</name>
<proteinExistence type="inferred from homology"/>
<dbReference type="InterPro" id="IPR000698">
    <property type="entry name" value="Arrestin"/>
</dbReference>
<comment type="similarity">
    <text evidence="1">Belongs to the arrestin family.</text>
</comment>
<dbReference type="GO" id="GO:0005737">
    <property type="term" value="C:cytoplasm"/>
    <property type="evidence" value="ECO:0007669"/>
    <property type="project" value="TreeGrafter"/>
</dbReference>
<dbReference type="InterPro" id="IPR014756">
    <property type="entry name" value="Ig_E-set"/>
</dbReference>
<feature type="domain" description="Arrestin C-terminal-like" evidence="2">
    <location>
        <begin position="4"/>
        <end position="44"/>
    </location>
</feature>
<reference evidence="3" key="1">
    <citation type="submission" date="2023-03" db="EMBL/GenBank/DDBJ databases">
        <authorList>
            <person name="Steffen K."/>
            <person name="Cardenas P."/>
        </authorList>
    </citation>
    <scope>NUCLEOTIDE SEQUENCE</scope>
</reference>
<evidence type="ECO:0000313" key="3">
    <source>
        <dbReference type="EMBL" id="CAI8017233.1"/>
    </source>
</evidence>
<sequence>MLSSHPLLVEANLDKGTYSHGEPIKVNISIANRSSKTVKKIRVQGKHKHANQCTRVNIHVHM</sequence>
<dbReference type="GO" id="GO:0002031">
    <property type="term" value="P:G protein-coupled receptor internalization"/>
    <property type="evidence" value="ECO:0007669"/>
    <property type="project" value="TreeGrafter"/>
</dbReference>
<dbReference type="EMBL" id="CASHTH010001606">
    <property type="protein sequence ID" value="CAI8017233.1"/>
    <property type="molecule type" value="Genomic_DNA"/>
</dbReference>
<evidence type="ECO:0000256" key="1">
    <source>
        <dbReference type="ARBA" id="ARBA00005298"/>
    </source>
</evidence>
<dbReference type="Proteomes" id="UP001174909">
    <property type="component" value="Unassembled WGS sequence"/>
</dbReference>
<dbReference type="Gene3D" id="2.60.40.640">
    <property type="match status" value="1"/>
</dbReference>
<dbReference type="Pfam" id="PF02752">
    <property type="entry name" value="Arrestin_C"/>
    <property type="match status" value="1"/>
</dbReference>
<dbReference type="AlphaFoldDB" id="A0AA35RT33"/>
<dbReference type="GO" id="GO:0001664">
    <property type="term" value="F:G protein-coupled receptor binding"/>
    <property type="evidence" value="ECO:0007669"/>
    <property type="project" value="TreeGrafter"/>
</dbReference>
<organism evidence="3 4">
    <name type="scientific">Geodia barretti</name>
    <name type="common">Barrett's horny sponge</name>
    <dbReference type="NCBI Taxonomy" id="519541"/>
    <lineage>
        <taxon>Eukaryota</taxon>
        <taxon>Metazoa</taxon>
        <taxon>Porifera</taxon>
        <taxon>Demospongiae</taxon>
        <taxon>Heteroscleromorpha</taxon>
        <taxon>Tetractinellida</taxon>
        <taxon>Astrophorina</taxon>
        <taxon>Geodiidae</taxon>
        <taxon>Geodia</taxon>
    </lineage>
</organism>
<evidence type="ECO:0000313" key="4">
    <source>
        <dbReference type="Proteomes" id="UP001174909"/>
    </source>
</evidence>
<evidence type="ECO:0000259" key="2">
    <source>
        <dbReference type="Pfam" id="PF02752"/>
    </source>
</evidence>